<evidence type="ECO:0000256" key="3">
    <source>
        <dbReference type="ARBA" id="ARBA00014772"/>
    </source>
</evidence>
<evidence type="ECO:0000256" key="10">
    <source>
        <dbReference type="SAM" id="MobiDB-lite"/>
    </source>
</evidence>
<evidence type="ECO:0000256" key="7">
    <source>
        <dbReference type="ARBA" id="ARBA00031267"/>
    </source>
</evidence>
<dbReference type="AlphaFoldDB" id="A0A067ME33"/>
<dbReference type="STRING" id="930990.A0A067ME33"/>
<dbReference type="Gene3D" id="1.25.40.120">
    <property type="entry name" value="Protein prenylyltransferase"/>
    <property type="match status" value="1"/>
</dbReference>
<evidence type="ECO:0000256" key="6">
    <source>
        <dbReference type="ARBA" id="ARBA00022737"/>
    </source>
</evidence>
<dbReference type="PANTHER" id="PTHR11129:SF2">
    <property type="entry name" value="GERANYLGERANYL TRANSFERASE TYPE-2 SUBUNIT ALPHA"/>
    <property type="match status" value="1"/>
</dbReference>
<comment type="similarity">
    <text evidence="1 9">Belongs to the protein prenyltransferase subunit alpha family.</text>
</comment>
<reference evidence="12" key="1">
    <citation type="journal article" date="2014" name="Proc. Natl. Acad. Sci. U.S.A.">
        <title>Extensive sampling of basidiomycete genomes demonstrates inadequacy of the white-rot/brown-rot paradigm for wood decay fungi.</title>
        <authorList>
            <person name="Riley R."/>
            <person name="Salamov A.A."/>
            <person name="Brown D.W."/>
            <person name="Nagy L.G."/>
            <person name="Floudas D."/>
            <person name="Held B.W."/>
            <person name="Levasseur A."/>
            <person name="Lombard V."/>
            <person name="Morin E."/>
            <person name="Otillar R."/>
            <person name="Lindquist E.A."/>
            <person name="Sun H."/>
            <person name="LaButti K.M."/>
            <person name="Schmutz J."/>
            <person name="Jabbour D."/>
            <person name="Luo H."/>
            <person name="Baker S.E."/>
            <person name="Pisabarro A.G."/>
            <person name="Walton J.D."/>
            <person name="Blanchette R.A."/>
            <person name="Henrissat B."/>
            <person name="Martin F."/>
            <person name="Cullen D."/>
            <person name="Hibbett D.S."/>
            <person name="Grigoriev I.V."/>
        </authorList>
    </citation>
    <scope>NUCLEOTIDE SEQUENCE [LARGE SCALE GENOMIC DNA]</scope>
    <source>
        <strain evidence="12">FD-172 SS1</strain>
    </source>
</reference>
<evidence type="ECO:0000313" key="11">
    <source>
        <dbReference type="EMBL" id="KDQ10157.1"/>
    </source>
</evidence>
<dbReference type="EC" id="2.5.1.60" evidence="2 9"/>
<evidence type="ECO:0000256" key="4">
    <source>
        <dbReference type="ARBA" id="ARBA00022602"/>
    </source>
</evidence>
<evidence type="ECO:0000256" key="2">
    <source>
        <dbReference type="ARBA" id="ARBA00012656"/>
    </source>
</evidence>
<keyword evidence="12" id="KW-1185">Reference proteome</keyword>
<proteinExistence type="inferred from homology"/>
<evidence type="ECO:0000256" key="9">
    <source>
        <dbReference type="RuleBase" id="RU367120"/>
    </source>
</evidence>
<comment type="function">
    <text evidence="9">Catalyzes the transfer of a geranyl-geranyl moiety from geranyl-geranyl pyrophosphate to cysteines occuring in specific C-terminal amino acid sequences.</text>
</comment>
<organism evidence="11 12">
    <name type="scientific">Botryobasidium botryosum (strain FD-172 SS1)</name>
    <dbReference type="NCBI Taxonomy" id="930990"/>
    <lineage>
        <taxon>Eukaryota</taxon>
        <taxon>Fungi</taxon>
        <taxon>Dikarya</taxon>
        <taxon>Basidiomycota</taxon>
        <taxon>Agaricomycotina</taxon>
        <taxon>Agaricomycetes</taxon>
        <taxon>Cantharellales</taxon>
        <taxon>Botryobasidiaceae</taxon>
        <taxon>Botryobasidium</taxon>
    </lineage>
</organism>
<dbReference type="EMBL" id="KL198070">
    <property type="protein sequence ID" value="KDQ10157.1"/>
    <property type="molecule type" value="Genomic_DNA"/>
</dbReference>
<keyword evidence="5 9" id="KW-0808">Transferase</keyword>
<dbReference type="GO" id="GO:0097354">
    <property type="term" value="P:prenylation"/>
    <property type="evidence" value="ECO:0007669"/>
    <property type="project" value="UniProtKB-UniRule"/>
</dbReference>
<sequence length="330" mass="38344">MHGVKRTRQSPEAIQARKQRERAKIDEHRALAAQVLSLKAANDWGADALALTTRLLATNPEFYTVWNYRRYILLRGVFPASSPAQVNTLLNDDLAMTTSALRQHPKVYWIWNHRRWCLENIPDGPGDGAEKLAWKRASWARELYVVEKMLDADPRNFLAWDYRRYVLASSPDRRPESTELDYTTRKIESNFSNFSAWHQRSKVLASLWAKGEHTGVAVKDAEFEFIKQAMYVDPYDQSAWLYHRWLVGAGEDREVLEREIAVIEELREVEPDSKWCLDSLVHYKRLLIKHDPENAEALGKECLGMLSELERIDTFRGQRYRDLAAGIREG</sequence>
<keyword evidence="4 9" id="KW-0637">Prenyltransferase</keyword>
<gene>
    <name evidence="11" type="ORF">BOTBODRAFT_498629</name>
</gene>
<keyword evidence="6" id="KW-0677">Repeat</keyword>
<dbReference type="GO" id="GO:0004663">
    <property type="term" value="F:Rab geranylgeranyltransferase activity"/>
    <property type="evidence" value="ECO:0007669"/>
    <property type="project" value="UniProtKB-UniRule"/>
</dbReference>
<dbReference type="Pfam" id="PF01239">
    <property type="entry name" value="PPTA"/>
    <property type="match status" value="5"/>
</dbReference>
<feature type="region of interest" description="Disordered" evidence="10">
    <location>
        <begin position="1"/>
        <end position="21"/>
    </location>
</feature>
<evidence type="ECO:0000256" key="5">
    <source>
        <dbReference type="ARBA" id="ARBA00022679"/>
    </source>
</evidence>
<dbReference type="GO" id="GO:0005968">
    <property type="term" value="C:Rab-protein geranylgeranyltransferase complex"/>
    <property type="evidence" value="ECO:0007669"/>
    <property type="project" value="TreeGrafter"/>
</dbReference>
<dbReference type="Proteomes" id="UP000027195">
    <property type="component" value="Unassembled WGS sequence"/>
</dbReference>
<dbReference type="InParanoid" id="A0A067ME33"/>
<evidence type="ECO:0000256" key="1">
    <source>
        <dbReference type="ARBA" id="ARBA00006734"/>
    </source>
</evidence>
<dbReference type="PROSITE" id="PS51147">
    <property type="entry name" value="PFTA"/>
    <property type="match status" value="5"/>
</dbReference>
<comment type="catalytic activity">
    <reaction evidence="8 9">
        <text>geranylgeranyl diphosphate + L-cysteinyl-[protein] = S-geranylgeranyl-L-cysteinyl-[protein] + diphosphate</text>
        <dbReference type="Rhea" id="RHEA:21240"/>
        <dbReference type="Rhea" id="RHEA-COMP:10131"/>
        <dbReference type="Rhea" id="RHEA-COMP:11537"/>
        <dbReference type="ChEBI" id="CHEBI:29950"/>
        <dbReference type="ChEBI" id="CHEBI:33019"/>
        <dbReference type="ChEBI" id="CHEBI:57533"/>
        <dbReference type="ChEBI" id="CHEBI:86021"/>
        <dbReference type="EC" id="2.5.1.60"/>
    </reaction>
</comment>
<dbReference type="SUPFAM" id="SSF48439">
    <property type="entry name" value="Protein prenylyltransferase"/>
    <property type="match status" value="1"/>
</dbReference>
<name>A0A067ME33_BOTB1</name>
<accession>A0A067ME33</accession>
<dbReference type="PANTHER" id="PTHR11129">
    <property type="entry name" value="PROTEIN FARNESYLTRANSFERASE ALPHA SUBUNIT/RAB GERANYLGERANYL TRANSFERASE ALPHA SUBUNIT"/>
    <property type="match status" value="1"/>
</dbReference>
<evidence type="ECO:0000256" key="8">
    <source>
        <dbReference type="ARBA" id="ARBA00047658"/>
    </source>
</evidence>
<dbReference type="HOGENOM" id="CLU_031996_1_0_1"/>
<dbReference type="OrthoDB" id="1658at2759"/>
<dbReference type="FunFam" id="1.25.40.120:FF:000035">
    <property type="entry name" value="Geranylgeranyl transferase type-2 subunit alpha"/>
    <property type="match status" value="1"/>
</dbReference>
<evidence type="ECO:0000313" key="12">
    <source>
        <dbReference type="Proteomes" id="UP000027195"/>
    </source>
</evidence>
<protein>
    <recommendedName>
        <fullName evidence="3 9">Geranylgeranyl transferase type-2 subunit alpha</fullName>
        <ecNumber evidence="2 9">2.5.1.60</ecNumber>
    </recommendedName>
    <alternativeName>
        <fullName evidence="7 9">Geranylgeranyl transferase type II subunit alpha</fullName>
    </alternativeName>
</protein>
<dbReference type="InterPro" id="IPR002088">
    <property type="entry name" value="Prenyl_trans_a"/>
</dbReference>
<dbReference type="FunCoup" id="A0A067ME33">
    <property type="interactions" value="73"/>
</dbReference>